<dbReference type="Proteomes" id="UP000011529">
    <property type="component" value="Unassembled WGS sequence"/>
</dbReference>
<proteinExistence type="predicted"/>
<accession>M2AY59</accession>
<sequence length="43" mass="5187">MAAAQCRVERFLWWFGADEMERNDRLERVNPIRRFSFLSLATP</sequence>
<reference evidence="1" key="2">
    <citation type="journal article" date="2013" name="Mar. Genomics">
        <title>Expression of sulfatases in Rhodopirellula baltica and the diversity of sulfatases in the genus Rhodopirellula.</title>
        <authorList>
            <person name="Wegner C.E."/>
            <person name="Richter-Heitmann T."/>
            <person name="Klindworth A."/>
            <person name="Klockow C."/>
            <person name="Richter M."/>
            <person name="Achstetter T."/>
            <person name="Glockner F.O."/>
            <person name="Harder J."/>
        </authorList>
    </citation>
    <scope>NUCLEOTIDE SEQUENCE [LARGE SCALE GENOMIC DNA]</scope>
    <source>
        <strain evidence="1">6C</strain>
    </source>
</reference>
<keyword evidence="2" id="KW-1185">Reference proteome</keyword>
<evidence type="ECO:0000313" key="1">
    <source>
        <dbReference type="EMBL" id="EMB17642.1"/>
    </source>
</evidence>
<gene>
    <name evidence="1" type="ORF">RE6C_01602</name>
</gene>
<reference evidence="1" key="1">
    <citation type="submission" date="2012-11" db="EMBL/GenBank/DDBJ databases">
        <title>Permanent draft genomes of Rhodopirellula europaea strain SH398 and 6C.</title>
        <authorList>
            <person name="Richter M."/>
            <person name="Richter-Heitmann T."/>
            <person name="Frank C."/>
            <person name="Harder J."/>
            <person name="Glockner F.O."/>
        </authorList>
    </citation>
    <scope>NUCLEOTIDE SEQUENCE</scope>
    <source>
        <strain evidence="1">6C</strain>
    </source>
</reference>
<protein>
    <submittedName>
        <fullName evidence="1">Uncharacterized protein</fullName>
    </submittedName>
</protein>
<organism evidence="1 2">
    <name type="scientific">Rhodopirellula europaea 6C</name>
    <dbReference type="NCBI Taxonomy" id="1263867"/>
    <lineage>
        <taxon>Bacteria</taxon>
        <taxon>Pseudomonadati</taxon>
        <taxon>Planctomycetota</taxon>
        <taxon>Planctomycetia</taxon>
        <taxon>Pirellulales</taxon>
        <taxon>Pirellulaceae</taxon>
        <taxon>Rhodopirellula</taxon>
    </lineage>
</organism>
<comment type="caution">
    <text evidence="1">The sequence shown here is derived from an EMBL/GenBank/DDBJ whole genome shotgun (WGS) entry which is preliminary data.</text>
</comment>
<dbReference type="AlphaFoldDB" id="M2AY59"/>
<dbReference type="EMBL" id="ANMO01000091">
    <property type="protein sequence ID" value="EMB17642.1"/>
    <property type="molecule type" value="Genomic_DNA"/>
</dbReference>
<name>M2AY59_9BACT</name>
<evidence type="ECO:0000313" key="2">
    <source>
        <dbReference type="Proteomes" id="UP000011529"/>
    </source>
</evidence>